<evidence type="ECO:0000256" key="2">
    <source>
        <dbReference type="SAM" id="MobiDB-lite"/>
    </source>
</evidence>
<name>A0A8H5G4L1_9AGAR</name>
<accession>A0A8H5G4L1</accession>
<dbReference type="Pfam" id="PF24883">
    <property type="entry name" value="NPHP3_N"/>
    <property type="match status" value="1"/>
</dbReference>
<evidence type="ECO:0000313" key="5">
    <source>
        <dbReference type="Proteomes" id="UP000559027"/>
    </source>
</evidence>
<comment type="caution">
    <text evidence="4">The sequence shown here is derived from an EMBL/GenBank/DDBJ whole genome shotgun (WGS) entry which is preliminary data.</text>
</comment>
<proteinExistence type="predicted"/>
<evidence type="ECO:0000259" key="3">
    <source>
        <dbReference type="Pfam" id="PF24883"/>
    </source>
</evidence>
<organism evidence="4 5">
    <name type="scientific">Leucocoprinus leucothites</name>
    <dbReference type="NCBI Taxonomy" id="201217"/>
    <lineage>
        <taxon>Eukaryota</taxon>
        <taxon>Fungi</taxon>
        <taxon>Dikarya</taxon>
        <taxon>Basidiomycota</taxon>
        <taxon>Agaricomycotina</taxon>
        <taxon>Agaricomycetes</taxon>
        <taxon>Agaricomycetidae</taxon>
        <taxon>Agaricales</taxon>
        <taxon>Agaricineae</taxon>
        <taxon>Agaricaceae</taxon>
        <taxon>Leucocoprinus</taxon>
    </lineage>
</organism>
<dbReference type="InterPro" id="IPR056884">
    <property type="entry name" value="NPHP3-like_N"/>
</dbReference>
<gene>
    <name evidence="4" type="ORF">D9756_001253</name>
</gene>
<keyword evidence="1" id="KW-0677">Repeat</keyword>
<dbReference type="AlphaFoldDB" id="A0A8H5G4L1"/>
<dbReference type="PANTHER" id="PTHR10039">
    <property type="entry name" value="AMELOGENIN"/>
    <property type="match status" value="1"/>
</dbReference>
<sequence>MHRDLKGFLKDKVSRLAQKPKSKKDGTQDPIVNPPRSGRTTFQSPGGSQFVTYPTSPNTPPIHPEINKEPKSLIGEVISSVQPQRASDVRVSPMAPAQPSTSEQTGSFTGAHDFTMMYPSFSDSRSYTYIMSGQPVLERLRSAGTPEAGLNSAARYPLPRCYPGTRISIQERLLKWLLDVPHEWRMIWLFGPAGVGKSAVAQTFAEAAKDRGLLAASYFFSSTQGEERSEVLRIIPTIAYQLAIHSDRYKHAITQKLASDPSILDATFEAQFRGLVEEPFLQLASHEVQPFGGSYHVIVVDGLDECSDDEVQCQLVELIKEAAQKAYLPLFWLICSRPERHLKSTFFRLEYAHVCRREELVIDNQSRADVERFMRPRFKEIHHKYRDTISVSVDNPWPTESNLAIILEQVSGHFVVASVAERYVGDPSVGDPEAQLISLLSMLRGLGEVSAGNPLEALDVFYSRILSKVSESAFPIVTQVLALLSHGVDSIGAPGFSARRKFTTEEFGLFLGINQPRFYSIMQRLHSVVDIPLPEDAPNRRLTFYHKSFPDYLTSLWRSGKYFVSQDQARQWHLARGLHWYSLILQFENPTLVTANEHQAAESVLNVWFRGMLARGALSGHSALLVEHHEYGTVPKGNAFHSDLFNVLHDFDFSLMVGQTESSDNNILPMFAVNLARDNRANPHFARTRIEEETVDPKLLRHLSALTCGRSIEPLDLTAADPFVCGHYLCHPPA</sequence>
<dbReference type="SUPFAM" id="SSF52540">
    <property type="entry name" value="P-loop containing nucleoside triphosphate hydrolases"/>
    <property type="match status" value="1"/>
</dbReference>
<feature type="region of interest" description="Disordered" evidence="2">
    <location>
        <begin position="84"/>
        <end position="108"/>
    </location>
</feature>
<keyword evidence="5" id="KW-1185">Reference proteome</keyword>
<dbReference type="InterPro" id="IPR027417">
    <property type="entry name" value="P-loop_NTPase"/>
</dbReference>
<reference evidence="4 5" key="1">
    <citation type="journal article" date="2020" name="ISME J.">
        <title>Uncovering the hidden diversity of litter-decomposition mechanisms in mushroom-forming fungi.</title>
        <authorList>
            <person name="Floudas D."/>
            <person name="Bentzer J."/>
            <person name="Ahren D."/>
            <person name="Johansson T."/>
            <person name="Persson P."/>
            <person name="Tunlid A."/>
        </authorList>
    </citation>
    <scope>NUCLEOTIDE SEQUENCE [LARGE SCALE GENOMIC DNA]</scope>
    <source>
        <strain evidence="4 5">CBS 146.42</strain>
    </source>
</reference>
<evidence type="ECO:0000313" key="4">
    <source>
        <dbReference type="EMBL" id="KAF5358229.1"/>
    </source>
</evidence>
<feature type="compositionally biased region" description="Polar residues" evidence="2">
    <location>
        <begin position="38"/>
        <end position="56"/>
    </location>
</feature>
<dbReference type="Proteomes" id="UP000559027">
    <property type="component" value="Unassembled WGS sequence"/>
</dbReference>
<dbReference type="OrthoDB" id="4760524at2759"/>
<dbReference type="EMBL" id="JAACJO010000005">
    <property type="protein sequence ID" value="KAF5358229.1"/>
    <property type="molecule type" value="Genomic_DNA"/>
</dbReference>
<feature type="compositionally biased region" description="Polar residues" evidence="2">
    <location>
        <begin position="98"/>
        <end position="108"/>
    </location>
</feature>
<feature type="compositionally biased region" description="Basic and acidic residues" evidence="2">
    <location>
        <begin position="1"/>
        <end position="14"/>
    </location>
</feature>
<feature type="domain" description="Nephrocystin 3-like N-terminal" evidence="3">
    <location>
        <begin position="172"/>
        <end position="337"/>
    </location>
</feature>
<protein>
    <recommendedName>
        <fullName evidence="3">Nephrocystin 3-like N-terminal domain-containing protein</fullName>
    </recommendedName>
</protein>
<feature type="region of interest" description="Disordered" evidence="2">
    <location>
        <begin position="1"/>
        <end position="57"/>
    </location>
</feature>
<dbReference type="Gene3D" id="3.40.50.300">
    <property type="entry name" value="P-loop containing nucleotide triphosphate hydrolases"/>
    <property type="match status" value="1"/>
</dbReference>
<evidence type="ECO:0000256" key="1">
    <source>
        <dbReference type="ARBA" id="ARBA00022737"/>
    </source>
</evidence>
<dbReference type="PANTHER" id="PTHR10039:SF17">
    <property type="entry name" value="FUNGAL STAND N-TERMINAL GOODBYE DOMAIN-CONTAINING PROTEIN-RELATED"/>
    <property type="match status" value="1"/>
</dbReference>